<proteinExistence type="predicted"/>
<dbReference type="AlphaFoldDB" id="A0AAU7YVD7"/>
<evidence type="ECO:0000313" key="1">
    <source>
        <dbReference type="EMBL" id="XCB20544.1"/>
    </source>
</evidence>
<reference evidence="1" key="2">
    <citation type="journal article" date="2024" name="Environ. Microbiol.">
        <title>Genome analysis and description of Tunturibacter gen. nov. expands the diversity of Terriglobia in tundra soils.</title>
        <authorList>
            <person name="Messyasz A."/>
            <person name="Mannisto M.K."/>
            <person name="Kerkhof L.J."/>
            <person name="Haggblom M.M."/>
        </authorList>
    </citation>
    <scope>NUCLEOTIDE SEQUENCE</scope>
    <source>
        <strain evidence="1">M8UP39</strain>
    </source>
</reference>
<organism evidence="1">
    <name type="scientific">Tunturiibacter gelidiferens</name>
    <dbReference type="NCBI Taxonomy" id="3069689"/>
    <lineage>
        <taxon>Bacteria</taxon>
        <taxon>Pseudomonadati</taxon>
        <taxon>Acidobacteriota</taxon>
        <taxon>Terriglobia</taxon>
        <taxon>Terriglobales</taxon>
        <taxon>Acidobacteriaceae</taxon>
        <taxon>Tunturiibacter</taxon>
    </lineage>
</organism>
<dbReference type="RefSeq" id="WP_353070964.1">
    <property type="nucleotide sequence ID" value="NZ_CP132938.1"/>
</dbReference>
<dbReference type="EMBL" id="CP132938">
    <property type="protein sequence ID" value="XCB20544.1"/>
    <property type="molecule type" value="Genomic_DNA"/>
</dbReference>
<accession>A0AAU7YVD7</accession>
<dbReference type="KEGG" id="tgi:RBB81_13160"/>
<reference evidence="1" key="1">
    <citation type="submission" date="2023-08" db="EMBL/GenBank/DDBJ databases">
        <authorList>
            <person name="Messyasz A."/>
            <person name="Mannisto M.K."/>
            <person name="Kerkhof L.J."/>
            <person name="Haggblom M."/>
        </authorList>
    </citation>
    <scope>NUCLEOTIDE SEQUENCE</scope>
    <source>
        <strain evidence="1">M8UP39</strain>
    </source>
</reference>
<gene>
    <name evidence="1" type="ORF">RBB81_13160</name>
</gene>
<protein>
    <submittedName>
        <fullName evidence="1">Uncharacterized protein</fullName>
    </submittedName>
</protein>
<sequence>MLPTEIDAGRLNALAQILPTVLEGMSRHGGTWMRVVVNGQLESSGEGLLLPFVRDNHGRIKELARLDPGSVTAVANAAAFWQIASVIVAQKQLADISAKLSAILSTLDEIKAFLEAERRAKITGSLDYLKQLVACIKAGEIPAPATQQIENIELELLTIQDHILDDHRRLIEDVETYQDSEWFGSEEMFNKLGGSLSKLEKLNDVWALCGNVRVLNVQILSALPSSKVVLRERLRSIRVKSEALHGNGGIKERVNAAIEPKIEKIESMFNRQTTIDTRRNEIRQRLSNVMDSYEHHRQNIDPQLTSLETVGQRLPIQLEAKVEHGKVVALKQLPA</sequence>
<name>A0AAU7YVD7_9BACT</name>